<dbReference type="AlphaFoldDB" id="A0A0C2WPV1"/>
<reference evidence="3 4" key="1">
    <citation type="submission" date="2014-04" db="EMBL/GenBank/DDBJ databases">
        <authorList>
            <consortium name="DOE Joint Genome Institute"/>
            <person name="Kuo A."/>
            <person name="Zuccaro A."/>
            <person name="Kohler A."/>
            <person name="Nagy L.G."/>
            <person name="Floudas D."/>
            <person name="Copeland A."/>
            <person name="Barry K.W."/>
            <person name="Cichocki N."/>
            <person name="Veneault-Fourrey C."/>
            <person name="LaButti K."/>
            <person name="Lindquist E.A."/>
            <person name="Lipzen A."/>
            <person name="Lundell T."/>
            <person name="Morin E."/>
            <person name="Murat C."/>
            <person name="Sun H."/>
            <person name="Tunlid A."/>
            <person name="Henrissat B."/>
            <person name="Grigoriev I.V."/>
            <person name="Hibbett D.S."/>
            <person name="Martin F."/>
            <person name="Nordberg H.P."/>
            <person name="Cantor M.N."/>
            <person name="Hua S.X."/>
        </authorList>
    </citation>
    <scope>NUCLEOTIDE SEQUENCE [LARGE SCALE GENOMIC DNA]</scope>
    <source>
        <strain evidence="3 4">MAFF 305830</strain>
    </source>
</reference>
<feature type="transmembrane region" description="Helical" evidence="1">
    <location>
        <begin position="331"/>
        <end position="354"/>
    </location>
</feature>
<dbReference type="PANTHER" id="PTHR35043">
    <property type="entry name" value="TRANSCRIPTION FACTOR DOMAIN-CONTAINING PROTEIN"/>
    <property type="match status" value="1"/>
</dbReference>
<accession>A0A0C2WPV1</accession>
<keyword evidence="1" id="KW-0472">Membrane</keyword>
<evidence type="ECO:0000256" key="1">
    <source>
        <dbReference type="SAM" id="Phobius"/>
    </source>
</evidence>
<dbReference type="OrthoDB" id="2733714at2759"/>
<feature type="chain" id="PRO_5002158302" evidence="2">
    <location>
        <begin position="19"/>
        <end position="482"/>
    </location>
</feature>
<evidence type="ECO:0000256" key="2">
    <source>
        <dbReference type="SAM" id="SignalP"/>
    </source>
</evidence>
<feature type="transmembrane region" description="Helical" evidence="1">
    <location>
        <begin position="88"/>
        <end position="111"/>
    </location>
</feature>
<feature type="transmembrane region" description="Helical" evidence="1">
    <location>
        <begin position="242"/>
        <end position="259"/>
    </location>
</feature>
<protein>
    <submittedName>
        <fullName evidence="3">Uncharacterized protein</fullName>
    </submittedName>
</protein>
<evidence type="ECO:0000313" key="4">
    <source>
        <dbReference type="Proteomes" id="UP000054097"/>
    </source>
</evidence>
<feature type="transmembrane region" description="Helical" evidence="1">
    <location>
        <begin position="423"/>
        <end position="446"/>
    </location>
</feature>
<keyword evidence="1" id="KW-1133">Transmembrane helix</keyword>
<dbReference type="HOGENOM" id="CLU_022883_6_1_1"/>
<dbReference type="Proteomes" id="UP000054097">
    <property type="component" value="Unassembled WGS sequence"/>
</dbReference>
<dbReference type="PANTHER" id="PTHR35043:SF7">
    <property type="entry name" value="TRANSCRIPTION FACTOR DOMAIN-CONTAINING PROTEIN"/>
    <property type="match status" value="1"/>
</dbReference>
<keyword evidence="4" id="KW-1185">Reference proteome</keyword>
<organism evidence="3 4">
    <name type="scientific">Serendipita vermifera MAFF 305830</name>
    <dbReference type="NCBI Taxonomy" id="933852"/>
    <lineage>
        <taxon>Eukaryota</taxon>
        <taxon>Fungi</taxon>
        <taxon>Dikarya</taxon>
        <taxon>Basidiomycota</taxon>
        <taxon>Agaricomycotina</taxon>
        <taxon>Agaricomycetes</taxon>
        <taxon>Sebacinales</taxon>
        <taxon>Serendipitaceae</taxon>
        <taxon>Serendipita</taxon>
    </lineage>
</organism>
<dbReference type="EMBL" id="KN824294">
    <property type="protein sequence ID" value="KIM28233.1"/>
    <property type="molecule type" value="Genomic_DNA"/>
</dbReference>
<keyword evidence="1" id="KW-0812">Transmembrane</keyword>
<reference evidence="4" key="2">
    <citation type="submission" date="2015-01" db="EMBL/GenBank/DDBJ databases">
        <title>Evolutionary Origins and Diversification of the Mycorrhizal Mutualists.</title>
        <authorList>
            <consortium name="DOE Joint Genome Institute"/>
            <consortium name="Mycorrhizal Genomics Consortium"/>
            <person name="Kohler A."/>
            <person name="Kuo A."/>
            <person name="Nagy L.G."/>
            <person name="Floudas D."/>
            <person name="Copeland A."/>
            <person name="Barry K.W."/>
            <person name="Cichocki N."/>
            <person name="Veneault-Fourrey C."/>
            <person name="LaButti K."/>
            <person name="Lindquist E.A."/>
            <person name="Lipzen A."/>
            <person name="Lundell T."/>
            <person name="Morin E."/>
            <person name="Murat C."/>
            <person name="Riley R."/>
            <person name="Ohm R."/>
            <person name="Sun H."/>
            <person name="Tunlid A."/>
            <person name="Henrissat B."/>
            <person name="Grigoriev I.V."/>
            <person name="Hibbett D.S."/>
            <person name="Martin F."/>
        </authorList>
    </citation>
    <scope>NUCLEOTIDE SEQUENCE [LARGE SCALE GENOMIC DNA]</scope>
    <source>
        <strain evidence="4">MAFF 305830</strain>
    </source>
</reference>
<keyword evidence="2" id="KW-0732">Signal</keyword>
<evidence type="ECO:0000313" key="3">
    <source>
        <dbReference type="EMBL" id="KIM28233.1"/>
    </source>
</evidence>
<proteinExistence type="predicted"/>
<feature type="signal peptide" evidence="2">
    <location>
        <begin position="1"/>
        <end position="18"/>
    </location>
</feature>
<sequence length="482" mass="54976">MLILFLAYAITQSTRSDAGPIPASIEVRDVASWDDQNSQRSSWSIIWSCLSTIFLCTWVAIHPNVHFRPETKGQKWYKRCLREPLHDFVTYKLVLFIWALLIPEYMLAWAVRQYIQAGNIRDEVPGWTRTHGFFMVMGGFHLFRLPEDASCSPLLHRSGKVSKFVISTGRNSRIDEVPVCPLEFGDIPNGTLEIIAPTEVELKDRGKSDALTKIIVLVQTLWFVVQCIARGTQHLPLTELEIVTLAYAMLNFFIYIFWWDKPRNVECPIRVYKTSTASHEGAWSPRDNFWIERWIKIISCYIIGLQDDHVALSKQCSIPMFWSGRMEGDHLFAATLGPAILGSAFGAIHCIAWSSAFSSRDELVLWRISCIAMIIIPLIVAFLCACFLGLMRMEEMQRGRRKRQPRMERKPSRPSKLRELTKSVLVVCIVGVVYPLVVASFVLYIVSRIVTLVIAFTSLRSLPPGALMTVEWTTFIPHLGFS</sequence>
<name>A0A0C2WPV1_SERVB</name>
<feature type="transmembrane region" description="Helical" evidence="1">
    <location>
        <begin position="366"/>
        <end position="391"/>
    </location>
</feature>
<feature type="transmembrane region" description="Helical" evidence="1">
    <location>
        <begin position="42"/>
        <end position="67"/>
    </location>
</feature>
<gene>
    <name evidence="3" type="ORF">M408DRAFT_144749</name>
</gene>